<evidence type="ECO:0000256" key="1">
    <source>
        <dbReference type="ARBA" id="ARBA00001311"/>
    </source>
</evidence>
<dbReference type="GO" id="GO:0004040">
    <property type="term" value="F:amidase activity"/>
    <property type="evidence" value="ECO:0007669"/>
    <property type="project" value="UniProtKB-EC"/>
</dbReference>
<organism evidence="8 9">
    <name type="scientific">Capronia epimyces CBS 606.96</name>
    <dbReference type="NCBI Taxonomy" id="1182542"/>
    <lineage>
        <taxon>Eukaryota</taxon>
        <taxon>Fungi</taxon>
        <taxon>Dikarya</taxon>
        <taxon>Ascomycota</taxon>
        <taxon>Pezizomycotina</taxon>
        <taxon>Eurotiomycetes</taxon>
        <taxon>Chaetothyriomycetidae</taxon>
        <taxon>Chaetothyriales</taxon>
        <taxon>Herpotrichiellaceae</taxon>
        <taxon>Capronia</taxon>
    </lineage>
</organism>
<reference evidence="8 9" key="1">
    <citation type="submission" date="2013-03" db="EMBL/GenBank/DDBJ databases">
        <title>The Genome Sequence of Capronia epimyces CBS 606.96.</title>
        <authorList>
            <consortium name="The Broad Institute Genomics Platform"/>
            <person name="Cuomo C."/>
            <person name="de Hoog S."/>
            <person name="Gorbushina A."/>
            <person name="Walker B."/>
            <person name="Young S.K."/>
            <person name="Zeng Q."/>
            <person name="Gargeya S."/>
            <person name="Fitzgerald M."/>
            <person name="Haas B."/>
            <person name="Abouelleil A."/>
            <person name="Allen A.W."/>
            <person name="Alvarado L."/>
            <person name="Arachchi H.M."/>
            <person name="Berlin A.M."/>
            <person name="Chapman S.B."/>
            <person name="Gainer-Dewar J."/>
            <person name="Goldberg J."/>
            <person name="Griggs A."/>
            <person name="Gujja S."/>
            <person name="Hansen M."/>
            <person name="Howarth C."/>
            <person name="Imamovic A."/>
            <person name="Ireland A."/>
            <person name="Larimer J."/>
            <person name="McCowan C."/>
            <person name="Murphy C."/>
            <person name="Pearson M."/>
            <person name="Poon T.W."/>
            <person name="Priest M."/>
            <person name="Roberts A."/>
            <person name="Saif S."/>
            <person name="Shea T."/>
            <person name="Sisk P."/>
            <person name="Sykes S."/>
            <person name="Wortman J."/>
            <person name="Nusbaum C."/>
            <person name="Birren B."/>
        </authorList>
    </citation>
    <scope>NUCLEOTIDE SEQUENCE [LARGE SCALE GENOMIC DNA]</scope>
    <source>
        <strain evidence="8 9">CBS 606.96</strain>
    </source>
</reference>
<feature type="binding site" evidence="6">
    <location>
        <begin position="240"/>
        <end position="243"/>
    </location>
    <ligand>
        <name>substrate</name>
    </ligand>
</feature>
<dbReference type="GeneID" id="19168077"/>
<keyword evidence="4" id="KW-0378">Hydrolase</keyword>
<dbReference type="SUPFAM" id="SSF75304">
    <property type="entry name" value="Amidase signature (AS) enzymes"/>
    <property type="match status" value="1"/>
</dbReference>
<dbReference type="eggNOG" id="KOG1212">
    <property type="taxonomic scope" value="Eukaryota"/>
</dbReference>
<dbReference type="OrthoDB" id="6428749at2759"/>
<name>W9Y3D3_9EURO</name>
<dbReference type="EMBL" id="AMGY01000003">
    <property type="protein sequence ID" value="EXJ86998.1"/>
    <property type="molecule type" value="Genomic_DNA"/>
</dbReference>
<evidence type="ECO:0000259" key="7">
    <source>
        <dbReference type="Pfam" id="PF01425"/>
    </source>
</evidence>
<dbReference type="PANTHER" id="PTHR46072">
    <property type="entry name" value="AMIDASE-RELATED-RELATED"/>
    <property type="match status" value="1"/>
</dbReference>
<comment type="similarity">
    <text evidence="2">Belongs to the amidase family.</text>
</comment>
<dbReference type="Pfam" id="PF01425">
    <property type="entry name" value="Amidase"/>
    <property type="match status" value="1"/>
</dbReference>
<feature type="active site" description="Acyl-ester intermediate" evidence="5">
    <location>
        <position position="243"/>
    </location>
</feature>
<dbReference type="RefSeq" id="XP_007732277.1">
    <property type="nucleotide sequence ID" value="XM_007734087.1"/>
</dbReference>
<feature type="active site" description="Charge relay system" evidence="5">
    <location>
        <position position="135"/>
    </location>
</feature>
<feature type="domain" description="Amidase" evidence="7">
    <location>
        <begin position="79"/>
        <end position="551"/>
    </location>
</feature>
<gene>
    <name evidence="8" type="ORF">A1O3_03955</name>
</gene>
<evidence type="ECO:0000256" key="5">
    <source>
        <dbReference type="PIRSR" id="PIRSR001221-1"/>
    </source>
</evidence>
<dbReference type="AlphaFoldDB" id="W9Y3D3"/>
<dbReference type="Gene3D" id="3.90.1300.10">
    <property type="entry name" value="Amidase signature (AS) domain"/>
    <property type="match status" value="1"/>
</dbReference>
<protein>
    <recommendedName>
        <fullName evidence="3">amidase</fullName>
        <ecNumber evidence="3">3.5.1.4</ecNumber>
    </recommendedName>
</protein>
<dbReference type="InterPro" id="IPR023631">
    <property type="entry name" value="Amidase_dom"/>
</dbReference>
<evidence type="ECO:0000256" key="6">
    <source>
        <dbReference type="PIRSR" id="PIRSR001221-2"/>
    </source>
</evidence>
<feature type="binding site" evidence="6">
    <location>
        <position position="193"/>
    </location>
    <ligand>
        <name>substrate</name>
    </ligand>
</feature>
<feature type="binding site" evidence="6">
    <location>
        <position position="219"/>
    </location>
    <ligand>
        <name>substrate</name>
    </ligand>
</feature>
<dbReference type="EC" id="3.5.1.4" evidence="3"/>
<dbReference type="PROSITE" id="PS00571">
    <property type="entry name" value="AMIDASES"/>
    <property type="match status" value="1"/>
</dbReference>
<proteinExistence type="inferred from homology"/>
<comment type="caution">
    <text evidence="8">The sequence shown here is derived from an EMBL/GenBank/DDBJ whole genome shotgun (WGS) entry which is preliminary data.</text>
</comment>
<dbReference type="HOGENOM" id="CLU_009600_9_2_1"/>
<dbReference type="PANTHER" id="PTHR46072:SF7">
    <property type="entry name" value="AMIDASE"/>
    <property type="match status" value="1"/>
</dbReference>
<dbReference type="STRING" id="1182542.W9Y3D3"/>
<evidence type="ECO:0000256" key="4">
    <source>
        <dbReference type="ARBA" id="ARBA00022801"/>
    </source>
</evidence>
<keyword evidence="9" id="KW-1185">Reference proteome</keyword>
<accession>W9Y3D3</accession>
<dbReference type="InterPro" id="IPR036928">
    <property type="entry name" value="AS_sf"/>
</dbReference>
<evidence type="ECO:0000256" key="2">
    <source>
        <dbReference type="ARBA" id="ARBA00009199"/>
    </source>
</evidence>
<comment type="catalytic activity">
    <reaction evidence="1">
        <text>a monocarboxylic acid amide + H2O = a monocarboxylate + NH4(+)</text>
        <dbReference type="Rhea" id="RHEA:12020"/>
        <dbReference type="ChEBI" id="CHEBI:15377"/>
        <dbReference type="ChEBI" id="CHEBI:28938"/>
        <dbReference type="ChEBI" id="CHEBI:35757"/>
        <dbReference type="ChEBI" id="CHEBI:83628"/>
        <dbReference type="EC" id="3.5.1.4"/>
    </reaction>
</comment>
<sequence>MDNQNPTWQNLAAEKRESVLNSIPGKWKITGRIPSVQEQPDVTGPFIQQFLSPREIEITETDAVGIVANTSTGQWSAVEVTEAFCHRASLAHQLTNCLHETFFDAALADAKLLDEHFATFKTSVGPLHGLPVSLKDQFHIKGVDTTMGYVGWIDTFQGNKDDRRKRTFESELVRELRASGAVLYCKTSVPHTLMSGETSNNIIGFTYNPKNRNLTAGGSSGGEGALIGLRGSPAGFGSDIGGSIRIPAAYNGLYGLRPSAGRIPYEGTANSMDGQSSMVSVLGPLATTAWSARLLFKSVLSQEPWLHDPLVVELPWRQSQEDEVRSLISSSSPLCFGMLVNDGVVKPHPPVLRALDLVRAVLEKASHKIIEWKPPPHSQGVTLVQRHWHLDGGADIHKDFALSGEPMIPHVYAAYGPAPTTEASASEVAALHRELRAYKKEYLDYWLSTTEQTGTGRPVDAFLMPAAPYGAARKGKSVYAGYTMILNGLDYTAITIPVTNIDAKIDRVDDEYKPISDKDKIVHEDYDPKIYDGAHVAVQLVGRRFHEEKILALAEYIGELLHQ</sequence>
<evidence type="ECO:0000256" key="3">
    <source>
        <dbReference type="ARBA" id="ARBA00012922"/>
    </source>
</evidence>
<evidence type="ECO:0000313" key="9">
    <source>
        <dbReference type="Proteomes" id="UP000019478"/>
    </source>
</evidence>
<dbReference type="Proteomes" id="UP000019478">
    <property type="component" value="Unassembled WGS sequence"/>
</dbReference>
<dbReference type="InterPro" id="IPR020556">
    <property type="entry name" value="Amidase_CS"/>
</dbReference>
<feature type="active site" description="Charge relay system" evidence="5">
    <location>
        <position position="219"/>
    </location>
</feature>
<dbReference type="PIRSF" id="PIRSF001221">
    <property type="entry name" value="Amidase_fungi"/>
    <property type="match status" value="1"/>
</dbReference>
<evidence type="ECO:0000313" key="8">
    <source>
        <dbReference type="EMBL" id="EXJ86998.1"/>
    </source>
</evidence>